<dbReference type="PANTHER" id="PTHR47150:SF5">
    <property type="entry name" value="OS07G0546750 PROTEIN"/>
    <property type="match status" value="1"/>
</dbReference>
<proteinExistence type="predicted"/>
<organism evidence="1 2">
    <name type="scientific">Tanacetum coccineum</name>
    <dbReference type="NCBI Taxonomy" id="301880"/>
    <lineage>
        <taxon>Eukaryota</taxon>
        <taxon>Viridiplantae</taxon>
        <taxon>Streptophyta</taxon>
        <taxon>Embryophyta</taxon>
        <taxon>Tracheophyta</taxon>
        <taxon>Spermatophyta</taxon>
        <taxon>Magnoliopsida</taxon>
        <taxon>eudicotyledons</taxon>
        <taxon>Gunneridae</taxon>
        <taxon>Pentapetalae</taxon>
        <taxon>asterids</taxon>
        <taxon>campanulids</taxon>
        <taxon>Asterales</taxon>
        <taxon>Asteraceae</taxon>
        <taxon>Asteroideae</taxon>
        <taxon>Anthemideae</taxon>
        <taxon>Anthemidinae</taxon>
        <taxon>Tanacetum</taxon>
    </lineage>
</organism>
<dbReference type="EMBL" id="BQNB010013359">
    <property type="protein sequence ID" value="GJT14974.1"/>
    <property type="molecule type" value="Genomic_DNA"/>
</dbReference>
<reference evidence="1" key="2">
    <citation type="submission" date="2022-01" db="EMBL/GenBank/DDBJ databases">
        <authorList>
            <person name="Yamashiro T."/>
            <person name="Shiraishi A."/>
            <person name="Satake H."/>
            <person name="Nakayama K."/>
        </authorList>
    </citation>
    <scope>NUCLEOTIDE SEQUENCE</scope>
</reference>
<reference evidence="1" key="1">
    <citation type="journal article" date="2022" name="Int. J. Mol. Sci.">
        <title>Draft Genome of Tanacetum Coccineum: Genomic Comparison of Closely Related Tanacetum-Family Plants.</title>
        <authorList>
            <person name="Yamashiro T."/>
            <person name="Shiraishi A."/>
            <person name="Nakayama K."/>
            <person name="Satake H."/>
        </authorList>
    </citation>
    <scope>NUCLEOTIDE SEQUENCE</scope>
</reference>
<evidence type="ECO:0000313" key="2">
    <source>
        <dbReference type="Proteomes" id="UP001151760"/>
    </source>
</evidence>
<comment type="caution">
    <text evidence="1">The sequence shown here is derived from an EMBL/GenBank/DDBJ whole genome shotgun (WGS) entry which is preliminary data.</text>
</comment>
<evidence type="ECO:0000313" key="1">
    <source>
        <dbReference type="EMBL" id="GJT14974.1"/>
    </source>
</evidence>
<dbReference type="Proteomes" id="UP001151760">
    <property type="component" value="Unassembled WGS sequence"/>
</dbReference>
<gene>
    <name evidence="1" type="ORF">Tco_0873680</name>
</gene>
<name>A0ABQ5BL69_9ASTR</name>
<protein>
    <submittedName>
        <fullName evidence="1">Uncharacterized protein</fullName>
    </submittedName>
</protein>
<dbReference type="PANTHER" id="PTHR47150">
    <property type="entry name" value="OS12G0169200 PROTEIN"/>
    <property type="match status" value="1"/>
</dbReference>
<sequence>METENQHNRDHYGAHERLVGAYFSDNSMFSAARFEKRFRMSRTLFTSIVEEVTIHCAYFREKEDCTGRLGIFPLMKCTSTIRQLAYDTIPNALDEYLQMGYTTSRLSI</sequence>
<keyword evidence="2" id="KW-1185">Reference proteome</keyword>
<accession>A0ABQ5BL69</accession>